<keyword evidence="5" id="KW-0677">Repeat</keyword>
<name>A0A424YHJ6_9FIRM</name>
<gene>
    <name evidence="11" type="ORF">D5R97_01890</name>
</gene>
<dbReference type="InterPro" id="IPR019574">
    <property type="entry name" value="NADH_UbQ_OxRdtase_Gsu_4Fe4S-bd"/>
</dbReference>
<feature type="domain" description="4Fe-4S ferredoxin-type" evidence="9">
    <location>
        <begin position="186"/>
        <end position="216"/>
    </location>
</feature>
<evidence type="ECO:0000259" key="9">
    <source>
        <dbReference type="PROSITE" id="PS51379"/>
    </source>
</evidence>
<evidence type="ECO:0000256" key="6">
    <source>
        <dbReference type="ARBA" id="ARBA00023004"/>
    </source>
</evidence>
<evidence type="ECO:0000256" key="2">
    <source>
        <dbReference type="ARBA" id="ARBA00013529"/>
    </source>
</evidence>
<dbReference type="GO" id="GO:0046872">
    <property type="term" value="F:metal ion binding"/>
    <property type="evidence" value="ECO:0007669"/>
    <property type="project" value="UniProtKB-KW"/>
</dbReference>
<dbReference type="PANTHER" id="PTHR24960">
    <property type="entry name" value="PHOTOSYSTEM I IRON-SULFUR CENTER-RELATED"/>
    <property type="match status" value="1"/>
</dbReference>
<comment type="function">
    <text evidence="1">Ferredoxins are iron-sulfur proteins that transfer electrons in a wide variety of metabolic reactions.</text>
</comment>
<dbReference type="SUPFAM" id="SSF54862">
    <property type="entry name" value="4Fe-4S ferredoxins"/>
    <property type="match status" value="1"/>
</dbReference>
<keyword evidence="6" id="KW-0408">Iron</keyword>
<dbReference type="Gene3D" id="3.10.20.740">
    <property type="match status" value="1"/>
</dbReference>
<keyword evidence="7" id="KW-0411">Iron-sulfur</keyword>
<evidence type="ECO:0000259" key="8">
    <source>
        <dbReference type="PROSITE" id="PS51085"/>
    </source>
</evidence>
<dbReference type="InterPro" id="IPR017896">
    <property type="entry name" value="4Fe4S_Fe-S-bd"/>
</dbReference>
<dbReference type="Pfam" id="PF22117">
    <property type="entry name" value="Fer4_Nqo3"/>
    <property type="match status" value="1"/>
</dbReference>
<keyword evidence="4" id="KW-0479">Metal-binding</keyword>
<dbReference type="SMART" id="SM00929">
    <property type="entry name" value="NADH-G_4Fe-4S_3"/>
    <property type="match status" value="1"/>
</dbReference>
<evidence type="ECO:0000313" key="12">
    <source>
        <dbReference type="Proteomes" id="UP000285138"/>
    </source>
</evidence>
<keyword evidence="3" id="KW-0004">4Fe-4S</keyword>
<evidence type="ECO:0000256" key="4">
    <source>
        <dbReference type="ARBA" id="ARBA00022723"/>
    </source>
</evidence>
<reference evidence="11 12" key="1">
    <citation type="submission" date="2018-08" db="EMBL/GenBank/DDBJ databases">
        <title>The metabolism and importance of syntrophic acetate oxidation coupled to methane or sulfide production in haloalkaline environments.</title>
        <authorList>
            <person name="Timmers P.H.A."/>
            <person name="Vavourakis C.D."/>
            <person name="Sorokin D.Y."/>
            <person name="Sinninghe Damste J.S."/>
            <person name="Muyzer G."/>
            <person name="Stams A.J.M."/>
            <person name="Plugge C.M."/>
        </authorList>
    </citation>
    <scope>NUCLEOTIDE SEQUENCE [LARGE SCALE GENOMIC DNA]</scope>
    <source>
        <strain evidence="11">MSAO_Bac1</strain>
    </source>
</reference>
<dbReference type="AlphaFoldDB" id="A0A424YHJ6"/>
<dbReference type="Gene3D" id="3.30.70.20">
    <property type="match status" value="1"/>
</dbReference>
<dbReference type="InterPro" id="IPR054351">
    <property type="entry name" value="NADH_UbQ_OxRdtase_ferredoxin"/>
</dbReference>
<proteinExistence type="predicted"/>
<evidence type="ECO:0000256" key="5">
    <source>
        <dbReference type="ARBA" id="ARBA00022737"/>
    </source>
</evidence>
<dbReference type="InterPro" id="IPR050157">
    <property type="entry name" value="PSI_iron-sulfur_center"/>
</dbReference>
<dbReference type="InterPro" id="IPR001041">
    <property type="entry name" value="2Fe-2S_ferredoxin-type"/>
</dbReference>
<dbReference type="GO" id="GO:0016491">
    <property type="term" value="F:oxidoreductase activity"/>
    <property type="evidence" value="ECO:0007669"/>
    <property type="project" value="InterPro"/>
</dbReference>
<dbReference type="FunFam" id="3.30.70.20:FF:000035">
    <property type="entry name" value="Iron hydrogenase 1"/>
    <property type="match status" value="1"/>
</dbReference>
<sequence>MRDKITITIDEQEIEARDGETLLWVALENDIYIPNLCAMKEKKRPSANCRLCFVEVEGYSSPVTSCTLPVSQGMKVKTRSPEVDRLVQTAFELLLSDHRLGCSKCPANKKCELQRIAKERKLKLKTRRFDYLEKEVEIDDSSDILIYDPSRCVLCGRCVWVDHNVVEAGTIGFSYRGIKRKVTSFGDKPLSKFECIEKCGECVKVCPVGALTFKDK</sequence>
<dbReference type="Proteomes" id="UP000285138">
    <property type="component" value="Unassembled WGS sequence"/>
</dbReference>
<evidence type="ECO:0000256" key="3">
    <source>
        <dbReference type="ARBA" id="ARBA00022485"/>
    </source>
</evidence>
<dbReference type="PROSITE" id="PS51085">
    <property type="entry name" value="2FE2S_FER_2"/>
    <property type="match status" value="1"/>
</dbReference>
<dbReference type="GO" id="GO:0051539">
    <property type="term" value="F:4 iron, 4 sulfur cluster binding"/>
    <property type="evidence" value="ECO:0007669"/>
    <property type="project" value="UniProtKB-KW"/>
</dbReference>
<feature type="domain" description="4Fe-4S His(Cys)3-ligated-type" evidence="10">
    <location>
        <begin position="82"/>
        <end position="121"/>
    </location>
</feature>
<organism evidence="11 12">
    <name type="scientific">Candidatus Syntrophonatronum acetioxidans</name>
    <dbReference type="NCBI Taxonomy" id="1795816"/>
    <lineage>
        <taxon>Bacteria</taxon>
        <taxon>Bacillati</taxon>
        <taxon>Bacillota</taxon>
        <taxon>Clostridia</taxon>
        <taxon>Eubacteriales</taxon>
        <taxon>Syntrophomonadaceae</taxon>
        <taxon>Candidatus Syntrophonatronum</taxon>
    </lineage>
</organism>
<protein>
    <recommendedName>
        <fullName evidence="2">Ferredoxin</fullName>
    </recommendedName>
</protein>
<evidence type="ECO:0000256" key="1">
    <source>
        <dbReference type="ARBA" id="ARBA00003532"/>
    </source>
</evidence>
<dbReference type="InterPro" id="IPR036010">
    <property type="entry name" value="2Fe-2S_ferredoxin-like_sf"/>
</dbReference>
<evidence type="ECO:0000256" key="7">
    <source>
        <dbReference type="ARBA" id="ARBA00023014"/>
    </source>
</evidence>
<evidence type="ECO:0000313" key="11">
    <source>
        <dbReference type="EMBL" id="RQD77646.1"/>
    </source>
</evidence>
<feature type="domain" description="2Fe-2S ferredoxin-type" evidence="8">
    <location>
        <begin position="3"/>
        <end position="82"/>
    </location>
</feature>
<evidence type="ECO:0000259" key="10">
    <source>
        <dbReference type="PROSITE" id="PS51839"/>
    </source>
</evidence>
<dbReference type="PROSITE" id="PS51379">
    <property type="entry name" value="4FE4S_FER_2"/>
    <property type="match status" value="1"/>
</dbReference>
<dbReference type="EMBL" id="QZAA01000059">
    <property type="protein sequence ID" value="RQD77646.1"/>
    <property type="molecule type" value="Genomic_DNA"/>
</dbReference>
<comment type="caution">
    <text evidence="11">The sequence shown here is derived from an EMBL/GenBank/DDBJ whole genome shotgun (WGS) entry which is preliminary data.</text>
</comment>
<accession>A0A424YHJ6</accession>
<dbReference type="Pfam" id="PF13510">
    <property type="entry name" value="Fer2_4"/>
    <property type="match status" value="1"/>
</dbReference>
<dbReference type="PANTHER" id="PTHR24960:SF84">
    <property type="entry name" value="HYDROGENASE SUBUNIT"/>
    <property type="match status" value="1"/>
</dbReference>
<dbReference type="SUPFAM" id="SSF54292">
    <property type="entry name" value="2Fe-2S ferredoxin-like"/>
    <property type="match status" value="1"/>
</dbReference>
<dbReference type="PROSITE" id="PS51839">
    <property type="entry name" value="4FE4S_HC3"/>
    <property type="match status" value="1"/>
</dbReference>
<dbReference type="Pfam" id="PF10588">
    <property type="entry name" value="NADH-G_4Fe-4S_3"/>
    <property type="match status" value="1"/>
</dbReference>